<proteinExistence type="predicted"/>
<evidence type="ECO:0000256" key="1">
    <source>
        <dbReference type="ARBA" id="ARBA00022814"/>
    </source>
</evidence>
<gene>
    <name evidence="5" type="ORF">MKO06_06605</name>
</gene>
<dbReference type="SMART" id="SM00739">
    <property type="entry name" value="KOW"/>
    <property type="match status" value="1"/>
</dbReference>
<evidence type="ECO:0000256" key="3">
    <source>
        <dbReference type="ARBA" id="ARBA00023163"/>
    </source>
</evidence>
<protein>
    <submittedName>
        <fullName evidence="5">UpxY family transcription antiterminator</fullName>
    </submittedName>
</protein>
<dbReference type="GO" id="GO:0031564">
    <property type="term" value="P:transcription antitermination"/>
    <property type="evidence" value="ECO:0007669"/>
    <property type="project" value="UniProtKB-KW"/>
</dbReference>
<evidence type="ECO:0000259" key="4">
    <source>
        <dbReference type="SMART" id="SM00739"/>
    </source>
</evidence>
<keyword evidence="2" id="KW-0805">Transcription regulation</keyword>
<dbReference type="SUPFAM" id="SSF82679">
    <property type="entry name" value="N-utilization substance G protein NusG, N-terminal domain"/>
    <property type="match status" value="1"/>
</dbReference>
<dbReference type="RefSeq" id="WP_241549964.1">
    <property type="nucleotide sequence ID" value="NZ_JANCNS010000001.1"/>
</dbReference>
<reference evidence="5" key="1">
    <citation type="submission" date="2022-07" db="EMBL/GenBank/DDBJ databases">
        <title>Gramela sediminis sp. nov., isolated from deep-sea sediment of the Indian Ocean.</title>
        <authorList>
            <person name="Shi H."/>
        </authorList>
    </citation>
    <scope>NUCLEOTIDE SEQUENCE</scope>
    <source>
        <strain evidence="5">GC03-9</strain>
    </source>
</reference>
<organism evidence="5 6">
    <name type="scientific">Christiangramia oceanisediminis</name>
    <dbReference type="NCBI Taxonomy" id="2920386"/>
    <lineage>
        <taxon>Bacteria</taxon>
        <taxon>Pseudomonadati</taxon>
        <taxon>Bacteroidota</taxon>
        <taxon>Flavobacteriia</taxon>
        <taxon>Flavobacteriales</taxon>
        <taxon>Flavobacteriaceae</taxon>
        <taxon>Christiangramia</taxon>
    </lineage>
</organism>
<dbReference type="GO" id="GO:0006354">
    <property type="term" value="P:DNA-templated transcription elongation"/>
    <property type="evidence" value="ECO:0007669"/>
    <property type="project" value="InterPro"/>
</dbReference>
<dbReference type="PANTHER" id="PTHR30265:SF4">
    <property type="entry name" value="KOW MOTIF FAMILY PROTEIN, EXPRESSED"/>
    <property type="match status" value="1"/>
</dbReference>
<dbReference type="Gene3D" id="3.30.70.940">
    <property type="entry name" value="NusG, N-terminal domain"/>
    <property type="match status" value="1"/>
</dbReference>
<comment type="caution">
    <text evidence="5">The sequence shown here is derived from an EMBL/GenBank/DDBJ whole genome shotgun (WGS) entry which is preliminary data.</text>
</comment>
<dbReference type="InterPro" id="IPR005824">
    <property type="entry name" value="KOW"/>
</dbReference>
<evidence type="ECO:0000313" key="6">
    <source>
        <dbReference type="Proteomes" id="UP001155280"/>
    </source>
</evidence>
<dbReference type="InterPro" id="IPR006645">
    <property type="entry name" value="NGN-like_dom"/>
</dbReference>
<dbReference type="AlphaFoldDB" id="A0A9X2I859"/>
<dbReference type="CDD" id="cd09895">
    <property type="entry name" value="NGN_SP_UpxY"/>
    <property type="match status" value="1"/>
</dbReference>
<keyword evidence="1" id="KW-0889">Transcription antitermination</keyword>
<keyword evidence="3" id="KW-0804">Transcription</keyword>
<dbReference type="Proteomes" id="UP001155280">
    <property type="component" value="Unassembled WGS sequence"/>
</dbReference>
<dbReference type="SUPFAM" id="SSF50104">
    <property type="entry name" value="Translation proteins SH3-like domain"/>
    <property type="match status" value="1"/>
</dbReference>
<dbReference type="NCBIfam" id="NF033644">
    <property type="entry name" value="antiterm_UpxY"/>
    <property type="match status" value="1"/>
</dbReference>
<dbReference type="PANTHER" id="PTHR30265">
    <property type="entry name" value="RHO-INTERACTING TRANSCRIPTION TERMINATION FACTOR NUSG"/>
    <property type="match status" value="1"/>
</dbReference>
<evidence type="ECO:0000313" key="5">
    <source>
        <dbReference type="EMBL" id="MCP9199569.1"/>
    </source>
</evidence>
<dbReference type="EMBL" id="JANCNS010000001">
    <property type="protein sequence ID" value="MCP9199569.1"/>
    <property type="molecule type" value="Genomic_DNA"/>
</dbReference>
<dbReference type="InterPro" id="IPR036735">
    <property type="entry name" value="NGN_dom_sf"/>
</dbReference>
<dbReference type="InterPro" id="IPR043425">
    <property type="entry name" value="NusG-like"/>
</dbReference>
<evidence type="ECO:0000256" key="2">
    <source>
        <dbReference type="ARBA" id="ARBA00023015"/>
    </source>
</evidence>
<sequence>MGWFVLYTKPKSEIKVADSLRDANFEVFCPTTTVVRQWSDRRKRLEVPLFTSYVFIRIKNSERSKVFGFPGVIRYLFWLGKPAIARDEEIDLIKAWLNDDRIENIEVRNICPGDRVRIKSGPFKERVGMVQELGSKRIRLVLQELGVTVNLRLNELSLQT</sequence>
<accession>A0A9X2I859</accession>
<name>A0A9X2I859_9FLAO</name>
<feature type="domain" description="KOW" evidence="4">
    <location>
        <begin position="109"/>
        <end position="136"/>
    </location>
</feature>
<dbReference type="Pfam" id="PF02357">
    <property type="entry name" value="NusG"/>
    <property type="match status" value="1"/>
</dbReference>
<dbReference type="InterPro" id="IPR008991">
    <property type="entry name" value="Translation_prot_SH3-like_sf"/>
</dbReference>
<keyword evidence="6" id="KW-1185">Reference proteome</keyword>